<accession>A0A2G5EV74</accession>
<organism evidence="2 3">
    <name type="scientific">Aquilegia coerulea</name>
    <name type="common">Rocky mountain columbine</name>
    <dbReference type="NCBI Taxonomy" id="218851"/>
    <lineage>
        <taxon>Eukaryota</taxon>
        <taxon>Viridiplantae</taxon>
        <taxon>Streptophyta</taxon>
        <taxon>Embryophyta</taxon>
        <taxon>Tracheophyta</taxon>
        <taxon>Spermatophyta</taxon>
        <taxon>Magnoliopsida</taxon>
        <taxon>Ranunculales</taxon>
        <taxon>Ranunculaceae</taxon>
        <taxon>Thalictroideae</taxon>
        <taxon>Aquilegia</taxon>
    </lineage>
</organism>
<feature type="region of interest" description="Disordered" evidence="1">
    <location>
        <begin position="1"/>
        <end position="39"/>
    </location>
</feature>
<dbReference type="InParanoid" id="A0A2G5EV74"/>
<feature type="region of interest" description="Disordered" evidence="1">
    <location>
        <begin position="148"/>
        <end position="182"/>
    </location>
</feature>
<evidence type="ECO:0000256" key="1">
    <source>
        <dbReference type="SAM" id="MobiDB-lite"/>
    </source>
</evidence>
<dbReference type="AlphaFoldDB" id="A0A2G5EV74"/>
<evidence type="ECO:0000313" key="2">
    <source>
        <dbReference type="EMBL" id="PIA59663.1"/>
    </source>
</evidence>
<gene>
    <name evidence="2" type="ORF">AQUCO_00400513v1</name>
</gene>
<dbReference type="Proteomes" id="UP000230069">
    <property type="component" value="Unassembled WGS sequence"/>
</dbReference>
<keyword evidence="3" id="KW-1185">Reference proteome</keyword>
<reference evidence="2 3" key="1">
    <citation type="submission" date="2017-09" db="EMBL/GenBank/DDBJ databases">
        <title>WGS assembly of Aquilegia coerulea Goldsmith.</title>
        <authorList>
            <person name="Hodges S."/>
            <person name="Kramer E."/>
            <person name="Nordborg M."/>
            <person name="Tomkins J."/>
            <person name="Borevitz J."/>
            <person name="Derieg N."/>
            <person name="Yan J."/>
            <person name="Mihaltcheva S."/>
            <person name="Hayes R.D."/>
            <person name="Rokhsar D."/>
        </authorList>
    </citation>
    <scope>NUCLEOTIDE SEQUENCE [LARGE SCALE GENOMIC DNA]</scope>
    <source>
        <strain evidence="3">cv. Goldsmith</strain>
    </source>
</reference>
<feature type="compositionally biased region" description="Basic and acidic residues" evidence="1">
    <location>
        <begin position="150"/>
        <end position="182"/>
    </location>
</feature>
<dbReference type="PANTHER" id="PTHR36790">
    <property type="entry name" value="MYELIN TRANSCRIPTION FACTOR"/>
    <property type="match status" value="1"/>
</dbReference>
<protein>
    <submittedName>
        <fullName evidence="2">Uncharacterized protein</fullName>
    </submittedName>
</protein>
<feature type="compositionally biased region" description="Basic and acidic residues" evidence="1">
    <location>
        <begin position="1"/>
        <end position="13"/>
    </location>
</feature>
<dbReference type="EMBL" id="KZ305021">
    <property type="protein sequence ID" value="PIA59663.1"/>
    <property type="molecule type" value="Genomic_DNA"/>
</dbReference>
<evidence type="ECO:0000313" key="3">
    <source>
        <dbReference type="Proteomes" id="UP000230069"/>
    </source>
</evidence>
<proteinExistence type="predicted"/>
<dbReference type="STRING" id="218851.A0A2G5EV74"/>
<dbReference type="FunCoup" id="A0A2G5EV74">
    <property type="interactions" value="196"/>
</dbReference>
<sequence>MLSIERSKLEQKSSRKPLQPKNFNSNDDENFQKKKKPIQRQKWFEISLVEDCNKENHDQPISSFVKKIEPFDSSLAEELNVIRKRLERLRLEKEKTEKLLKERDLVLEIGLKEIEKRGELQKKVEMEIENVLRLKVLKSSCQRTPAIQSLREREEEKKNKEAELLEKSKENEVKAETSESVV</sequence>
<dbReference type="PANTHER" id="PTHR36790:SF1">
    <property type="entry name" value="MYELIN TRANSCRIPTION FACTOR"/>
    <property type="match status" value="1"/>
</dbReference>
<name>A0A2G5EV74_AQUCA</name>
<dbReference type="OrthoDB" id="982181at2759"/>